<gene>
    <name evidence="9" type="ORF">V1264_024668</name>
</gene>
<feature type="domain" description="C2H2-type" evidence="8">
    <location>
        <begin position="381"/>
        <end position="403"/>
    </location>
</feature>
<evidence type="ECO:0000256" key="5">
    <source>
        <dbReference type="ARBA" id="ARBA00022833"/>
    </source>
</evidence>
<keyword evidence="3" id="KW-0677">Repeat</keyword>
<feature type="compositionally biased region" description="Basic and acidic residues" evidence="7">
    <location>
        <begin position="845"/>
        <end position="854"/>
    </location>
</feature>
<reference evidence="9 10" key="1">
    <citation type="submission" date="2024-02" db="EMBL/GenBank/DDBJ databases">
        <title>Chromosome-scale genome assembly of the rough periwinkle Littorina saxatilis.</title>
        <authorList>
            <person name="De Jode A."/>
            <person name="Faria R."/>
            <person name="Formenti G."/>
            <person name="Sims Y."/>
            <person name="Smith T.P."/>
            <person name="Tracey A."/>
            <person name="Wood J.M.D."/>
            <person name="Zagrodzka Z.B."/>
            <person name="Johannesson K."/>
            <person name="Butlin R.K."/>
            <person name="Leder E.H."/>
        </authorList>
    </citation>
    <scope>NUCLEOTIDE SEQUENCE [LARGE SCALE GENOMIC DNA]</scope>
    <source>
        <strain evidence="9">Snail1</strain>
        <tissue evidence="9">Muscle</tissue>
    </source>
</reference>
<accession>A0AAN9ALP8</accession>
<feature type="region of interest" description="Disordered" evidence="7">
    <location>
        <begin position="1431"/>
        <end position="1470"/>
    </location>
</feature>
<feature type="domain" description="C2H2-type" evidence="8">
    <location>
        <begin position="1362"/>
        <end position="1385"/>
    </location>
</feature>
<feature type="domain" description="C2H2-type" evidence="8">
    <location>
        <begin position="1168"/>
        <end position="1191"/>
    </location>
</feature>
<feature type="region of interest" description="Disordered" evidence="7">
    <location>
        <begin position="189"/>
        <end position="260"/>
    </location>
</feature>
<feature type="domain" description="C2H2-type" evidence="8">
    <location>
        <begin position="1047"/>
        <end position="1070"/>
    </location>
</feature>
<proteinExistence type="predicted"/>
<feature type="region of interest" description="Disordered" evidence="7">
    <location>
        <begin position="606"/>
        <end position="642"/>
    </location>
</feature>
<comment type="subcellular location">
    <subcellularLocation>
        <location evidence="1">Nucleus</location>
    </subcellularLocation>
</comment>
<feature type="region of interest" description="Disordered" evidence="7">
    <location>
        <begin position="90"/>
        <end position="167"/>
    </location>
</feature>
<feature type="compositionally biased region" description="Low complexity" evidence="7">
    <location>
        <begin position="1459"/>
        <end position="1470"/>
    </location>
</feature>
<feature type="domain" description="C2H2-type" evidence="8">
    <location>
        <begin position="347"/>
        <end position="374"/>
    </location>
</feature>
<keyword evidence="5" id="KW-0862">Zinc</keyword>
<feature type="region of interest" description="Disordered" evidence="7">
    <location>
        <begin position="1007"/>
        <end position="1042"/>
    </location>
</feature>
<feature type="region of interest" description="Disordered" evidence="7">
    <location>
        <begin position="1641"/>
        <end position="1723"/>
    </location>
</feature>
<feature type="compositionally biased region" description="Polar residues" evidence="7">
    <location>
        <begin position="1"/>
        <end position="10"/>
    </location>
</feature>
<feature type="domain" description="C2H2-type" evidence="8">
    <location>
        <begin position="1195"/>
        <end position="1218"/>
    </location>
</feature>
<feature type="compositionally biased region" description="Basic and acidic residues" evidence="7">
    <location>
        <begin position="1690"/>
        <end position="1700"/>
    </location>
</feature>
<dbReference type="PANTHER" id="PTHR24406">
    <property type="entry name" value="TRANSCRIPTIONAL REPRESSOR CTCFL-RELATED"/>
    <property type="match status" value="1"/>
</dbReference>
<keyword evidence="2" id="KW-0479">Metal-binding</keyword>
<feature type="domain" description="C2H2-type" evidence="8">
    <location>
        <begin position="1599"/>
        <end position="1622"/>
    </location>
</feature>
<evidence type="ECO:0000313" key="9">
    <source>
        <dbReference type="EMBL" id="KAK7089155.1"/>
    </source>
</evidence>
<dbReference type="GO" id="GO:0008270">
    <property type="term" value="F:zinc ion binding"/>
    <property type="evidence" value="ECO:0007669"/>
    <property type="project" value="UniProtKB-KW"/>
</dbReference>
<protein>
    <recommendedName>
        <fullName evidence="8">C2H2-type domain-containing protein</fullName>
    </recommendedName>
</protein>
<feature type="region of interest" description="Disordered" evidence="7">
    <location>
        <begin position="1579"/>
        <end position="1598"/>
    </location>
</feature>
<evidence type="ECO:0000256" key="2">
    <source>
        <dbReference type="ARBA" id="ARBA00022723"/>
    </source>
</evidence>
<feature type="region of interest" description="Disordered" evidence="7">
    <location>
        <begin position="823"/>
        <end position="869"/>
    </location>
</feature>
<feature type="domain" description="C2H2-type" evidence="8">
    <location>
        <begin position="1508"/>
        <end position="1532"/>
    </location>
</feature>
<name>A0AAN9ALP8_9CAEN</name>
<feature type="region of interest" description="Disordered" evidence="7">
    <location>
        <begin position="663"/>
        <end position="707"/>
    </location>
</feature>
<evidence type="ECO:0000256" key="3">
    <source>
        <dbReference type="ARBA" id="ARBA00022737"/>
    </source>
</evidence>
<dbReference type="GO" id="GO:0005634">
    <property type="term" value="C:nucleus"/>
    <property type="evidence" value="ECO:0007669"/>
    <property type="project" value="UniProtKB-SubCell"/>
</dbReference>
<dbReference type="Proteomes" id="UP001374579">
    <property type="component" value="Unassembled WGS sequence"/>
</dbReference>
<feature type="compositionally biased region" description="Basic and acidic residues" evidence="7">
    <location>
        <begin position="213"/>
        <end position="226"/>
    </location>
</feature>
<feature type="compositionally biased region" description="Low complexity" evidence="7">
    <location>
        <begin position="231"/>
        <end position="260"/>
    </location>
</feature>
<organism evidence="9 10">
    <name type="scientific">Littorina saxatilis</name>
    <dbReference type="NCBI Taxonomy" id="31220"/>
    <lineage>
        <taxon>Eukaryota</taxon>
        <taxon>Metazoa</taxon>
        <taxon>Spiralia</taxon>
        <taxon>Lophotrochozoa</taxon>
        <taxon>Mollusca</taxon>
        <taxon>Gastropoda</taxon>
        <taxon>Caenogastropoda</taxon>
        <taxon>Littorinimorpha</taxon>
        <taxon>Littorinoidea</taxon>
        <taxon>Littorinidae</taxon>
        <taxon>Littorina</taxon>
    </lineage>
</organism>
<keyword evidence="4" id="KW-0863">Zinc-finger</keyword>
<dbReference type="EMBL" id="JBAMIC010002749">
    <property type="protein sequence ID" value="KAK7089155.1"/>
    <property type="molecule type" value="Genomic_DNA"/>
</dbReference>
<dbReference type="InterPro" id="IPR050888">
    <property type="entry name" value="ZnF_C2H2-type_TF"/>
</dbReference>
<keyword evidence="6" id="KW-0539">Nucleus</keyword>
<feature type="compositionally biased region" description="Low complexity" evidence="7">
    <location>
        <begin position="1666"/>
        <end position="1677"/>
    </location>
</feature>
<evidence type="ECO:0000313" key="10">
    <source>
        <dbReference type="Proteomes" id="UP001374579"/>
    </source>
</evidence>
<dbReference type="InterPro" id="IPR013087">
    <property type="entry name" value="Znf_C2H2_type"/>
</dbReference>
<dbReference type="SMART" id="SM00355">
    <property type="entry name" value="ZnF_C2H2"/>
    <property type="match status" value="13"/>
</dbReference>
<evidence type="ECO:0000259" key="8">
    <source>
        <dbReference type="SMART" id="SM00355"/>
    </source>
</evidence>
<feature type="compositionally biased region" description="Basic and acidic residues" evidence="7">
    <location>
        <begin position="612"/>
        <end position="625"/>
    </location>
</feature>
<feature type="domain" description="C2H2-type" evidence="8">
    <location>
        <begin position="411"/>
        <end position="434"/>
    </location>
</feature>
<evidence type="ECO:0000256" key="6">
    <source>
        <dbReference type="ARBA" id="ARBA00023242"/>
    </source>
</evidence>
<dbReference type="Gene3D" id="3.30.160.60">
    <property type="entry name" value="Classic Zinc Finger"/>
    <property type="match status" value="2"/>
</dbReference>
<feature type="domain" description="C2H2-type" evidence="8">
    <location>
        <begin position="1074"/>
        <end position="1097"/>
    </location>
</feature>
<sequence length="1723" mass="192426">MDQPSRSSILPSRHGTSFDDDDGIIFIRTESPSILRTVWSDPIIKQEPETVEEEDDDVIFQGVGTRPAFIVSSAPVTRDVKNVLPLTSDPHTVTSASSSLSSEQRNTFIAGPSATLAGRDETITEGEESLPRSVCLPSGSRPATSEAKSGEALSSEELGQPSIRCTQENNVIYGDSIVLEFSEDGESISQYSADMEAPEEADEELQSSAMYQRPDRQIQDGTEKSKSTVNEQEQSSQSGSSATAGRSQTEEAGSSSEEAFSGFTINNVRSLKVETEVFSQQITTQGSASGFKKEAESQFSSCPQPSATQQTCRLSVDVPLPEQKPNTFVIGAAPAKSPTQLSAEGYYRCGGFGGRCRFHSLIPNDLEKHMREDHPHDDTCTTCVHCGSAEMGPGNFLRHLEQHLSLQSHALYCSTCEFSSYSPEEVISHMGTCHPAHRNHICWLCNDKFNRLQEFSNHIKRNLVTIAKCPHCSAKDVNEKAILSHMMSIHPDHGRRVDFHKTLLCQDRKMNSWNQQNVPGANNDSQGPSAHMLAQAVPAEHISLDKVSHSGLLRQQNTHVDRKVGRIAPITGLQTHALPPDEMPPLQRQRPTVVNEEVQRPAFYNFLQSRDPSSDRPENAFRTWEENQQEEESSGNPQHVLTAAGCPETTSLQEEMTTNDDLQHFLGVGGNDQRETGESYQYESTTTDTQPFLGDEGRNQHENAQPESHELYLDGAKLERNLVTSDYPIESDTVSLEQSFGVQSSQQHMNTGDTNEAKTTSLQELGVVTDSHACEEGFRHIQKNEHYDMDGVEKVNGSLQLVQASTSGTNRSLESAMDGQLKADSFSADPDFNNVKNESSRRKKESGSDPDQQRAENTTGDGPGSSISETVKESCAHNSNSVLSNIQKTAGSTANLGPQAEHAITRERKEQGSPHNEHQVGGATEVMSPTRDVLVVNERQFDVETVTIPLESWVGQTLRRQDITEKHLFASHPGSFKGFACRSCDFVSADPDSKFNHKCRRLRSLPEQVTKPIPVQPTSHKQKAAQKSASAKNRSKPKQTVRAKPLVHCNLCTKAGTSHSNMRLHVYRDHSEVIVCPLCQKKPANDRVFFLHFKDVHPGKLRLFYTAKVSNYLSVDILPTTPKQRRRSVNTFNKSDRPKAKPSMKTGALAPSTSQPSSTKKTYKSPLRVCRLCQHSGRSLGRMRLHVYTEHKQMMKCPNCDVYPTNDSNLYQHLSESHEENKDMLYRECRSVKWIGLAIVKADDLKQPKKRKYTNSAAEALRAKHAQVVHERRRHTNGRFRTKITNRHRKVVPPRTESRPSNAGVSVAADTSSREPKVAPETLPAEVNTREMEYRCPYCNFVSTNKISCFAHLCCHCHYRRFQCKFCSFQAYSKNSVLEHCRKSHSEDAEFREIENKTVKARVCKLLKQAHVPVAAPQTLKRRLNREITRHKHNTNQHKMQERSRSLLNQSVQIKKRSSISSKSTSSTVSPKDLDLDNRFICPYCKGKRKTKTQVRNEIRFHIHYKPYCCPYCPTFSSSSDNYIRKHIPKAHPGRAVFVTVDRNESKEKKLKRLFKKAVALSQLPSRTKVMGDVKSKYLKHKKDDQLSKQGPKSKSQKHFCNVCPAKGPNGETIPLHYIEDHCSGRTADLPRLSSNRHISINLPSTSTSTSSDERFGFPLLQRGQPSSSYHPHSASAMTEPVLHSPDVVDSPRPHLRRSEVPSSAGKATSRRPALDCSGDNGI</sequence>
<feature type="compositionally biased region" description="Low complexity" evidence="7">
    <location>
        <begin position="1151"/>
        <end position="1161"/>
    </location>
</feature>
<feature type="domain" description="C2H2-type" evidence="8">
    <location>
        <begin position="467"/>
        <end position="490"/>
    </location>
</feature>
<evidence type="ECO:0000256" key="1">
    <source>
        <dbReference type="ARBA" id="ARBA00004123"/>
    </source>
</evidence>
<feature type="domain" description="C2H2-type" evidence="8">
    <location>
        <begin position="1334"/>
        <end position="1356"/>
    </location>
</feature>
<feature type="compositionally biased region" description="Acidic residues" evidence="7">
    <location>
        <begin position="196"/>
        <end position="205"/>
    </location>
</feature>
<feature type="region of interest" description="Disordered" evidence="7">
    <location>
        <begin position="1124"/>
        <end position="1161"/>
    </location>
</feature>
<feature type="domain" description="C2H2-type" evidence="8">
    <location>
        <begin position="440"/>
        <end position="460"/>
    </location>
</feature>
<feature type="compositionally biased region" description="Polar residues" evidence="7">
    <location>
        <begin position="1641"/>
        <end position="1651"/>
    </location>
</feature>
<feature type="compositionally biased region" description="Polar residues" evidence="7">
    <location>
        <begin position="855"/>
        <end position="869"/>
    </location>
</feature>
<comment type="caution">
    <text evidence="9">The sequence shown here is derived from an EMBL/GenBank/DDBJ whole genome shotgun (WGS) entry which is preliminary data.</text>
</comment>
<keyword evidence="10" id="KW-1185">Reference proteome</keyword>
<evidence type="ECO:0000256" key="4">
    <source>
        <dbReference type="ARBA" id="ARBA00022771"/>
    </source>
</evidence>
<feature type="compositionally biased region" description="Polar residues" evidence="7">
    <location>
        <begin position="678"/>
        <end position="690"/>
    </location>
</feature>
<feature type="region of interest" description="Disordered" evidence="7">
    <location>
        <begin position="1289"/>
        <end position="1320"/>
    </location>
</feature>
<evidence type="ECO:0000256" key="7">
    <source>
        <dbReference type="SAM" id="MobiDB-lite"/>
    </source>
</evidence>
<feature type="region of interest" description="Disordered" evidence="7">
    <location>
        <begin position="1"/>
        <end position="23"/>
    </location>
</feature>